<evidence type="ECO:0000256" key="1">
    <source>
        <dbReference type="ARBA" id="ARBA00022723"/>
    </source>
</evidence>
<protein>
    <recommendedName>
        <fullName evidence="3">PP2A regulatory subunit B'' EF-hand domain-containing protein</fullName>
    </recommendedName>
</protein>
<accession>A0A8D1UQS9</accession>
<dbReference type="AlphaFoldDB" id="A0A8D1UQS9"/>
<dbReference type="PANTHER" id="PTHR14095:SF1">
    <property type="entry name" value="SERINE_THREONINE-PROTEIN PHOSPHATASE 2A REGULATORY SUBUNIT B'' SUBUNIT BETA"/>
    <property type="match status" value="1"/>
</dbReference>
<evidence type="ECO:0000313" key="5">
    <source>
        <dbReference type="Proteomes" id="UP000694723"/>
    </source>
</evidence>
<dbReference type="Gene3D" id="1.10.238.220">
    <property type="match status" value="1"/>
</dbReference>
<dbReference type="FunFam" id="1.10.238.220:FF:000001">
    <property type="entry name" value="Serine/threonine-protein phosphatase 2A regulatory subunit B'' subunit alpha"/>
    <property type="match status" value="1"/>
</dbReference>
<organism evidence="4 5">
    <name type="scientific">Sus scrofa</name>
    <name type="common">Pig</name>
    <dbReference type="NCBI Taxonomy" id="9823"/>
    <lineage>
        <taxon>Eukaryota</taxon>
        <taxon>Metazoa</taxon>
        <taxon>Chordata</taxon>
        <taxon>Craniata</taxon>
        <taxon>Vertebrata</taxon>
        <taxon>Euteleostomi</taxon>
        <taxon>Mammalia</taxon>
        <taxon>Eutheria</taxon>
        <taxon>Laurasiatheria</taxon>
        <taxon>Artiodactyla</taxon>
        <taxon>Suina</taxon>
        <taxon>Suidae</taxon>
        <taxon>Sus</taxon>
    </lineage>
</organism>
<evidence type="ECO:0000256" key="2">
    <source>
        <dbReference type="SAM" id="MobiDB-lite"/>
    </source>
</evidence>
<evidence type="ECO:0000313" key="4">
    <source>
        <dbReference type="Ensembl" id="ENSSSCP00060012907.1"/>
    </source>
</evidence>
<evidence type="ECO:0000259" key="3">
    <source>
        <dbReference type="Pfam" id="PF17958"/>
    </source>
</evidence>
<proteinExistence type="predicted"/>
<dbReference type="Pfam" id="PF17958">
    <property type="entry name" value="EF-hand_13"/>
    <property type="match status" value="1"/>
</dbReference>
<feature type="domain" description="PP2A regulatory subunit B'' EF-hand" evidence="3">
    <location>
        <begin position="3"/>
        <end position="73"/>
    </location>
</feature>
<feature type="region of interest" description="Disordered" evidence="2">
    <location>
        <begin position="199"/>
        <end position="226"/>
    </location>
</feature>
<dbReference type="Ensembl" id="ENSSSCT00060030031.1">
    <property type="protein sequence ID" value="ENSSSCP00060012907.1"/>
    <property type="gene ID" value="ENSSSCG00060022123.1"/>
</dbReference>
<dbReference type="GO" id="GO:0046872">
    <property type="term" value="F:metal ion binding"/>
    <property type="evidence" value="ECO:0007669"/>
    <property type="project" value="UniProtKB-KW"/>
</dbReference>
<dbReference type="Proteomes" id="UP000694723">
    <property type="component" value="Unplaced"/>
</dbReference>
<dbReference type="InterPro" id="IPR041534">
    <property type="entry name" value="EF-hand_13"/>
</dbReference>
<name>A0A8D1UQS9_PIG</name>
<dbReference type="PANTHER" id="PTHR14095">
    <property type="entry name" value="PHOSPHATASE 2A REGULATORY SUBUNIT-RELATED"/>
    <property type="match status" value="1"/>
</dbReference>
<sequence length="226" mass="24778">MNPGCNYLVQEDFIPFLQDVVNTHPGLAFLKEASEFHSRYITTVIQRIFYTVNRSWSGRITCAELRRSSFLQVGSWTGGRGGDSWPSLLHRVITHPLVHPCVHPPTSPSSIPASTYSPTVSIPASIYSPTVHLSPPPPSASLCLRTHHPSLHALSYSFTHNSSLHPPPHPPSRIHSLLCHLFMRLLFFSSILPPTLTSSLHPGSKPASSTHLSRRQAPDTGAPGPP</sequence>
<keyword evidence="1" id="KW-0479">Metal-binding</keyword>
<reference evidence="4" key="1">
    <citation type="submission" date="2025-08" db="UniProtKB">
        <authorList>
            <consortium name="Ensembl"/>
        </authorList>
    </citation>
    <scope>IDENTIFICATION</scope>
</reference>